<comment type="caution">
    <text evidence="3">The sequence shown here is derived from an EMBL/GenBank/DDBJ whole genome shotgun (WGS) entry which is preliminary data.</text>
</comment>
<reference evidence="3 4" key="1">
    <citation type="journal article" date="2023" name="G3 (Bethesda)">
        <title>A chromosome-level genome assembly of Zasmidium syzygii isolated from banana leaves.</title>
        <authorList>
            <person name="van Westerhoven A.C."/>
            <person name="Mehrabi R."/>
            <person name="Talebi R."/>
            <person name="Steentjes M.B.F."/>
            <person name="Corcolon B."/>
            <person name="Chong P.A."/>
            <person name="Kema G.H.J."/>
            <person name="Seidl M.F."/>
        </authorList>
    </citation>
    <scope>NUCLEOTIDE SEQUENCE [LARGE SCALE GENOMIC DNA]</scope>
    <source>
        <strain evidence="3 4">P124</strain>
    </source>
</reference>
<organism evidence="3 4">
    <name type="scientific">Zasmidium cellare</name>
    <name type="common">Wine cellar mold</name>
    <name type="synonym">Racodium cellare</name>
    <dbReference type="NCBI Taxonomy" id="395010"/>
    <lineage>
        <taxon>Eukaryota</taxon>
        <taxon>Fungi</taxon>
        <taxon>Dikarya</taxon>
        <taxon>Ascomycota</taxon>
        <taxon>Pezizomycotina</taxon>
        <taxon>Dothideomycetes</taxon>
        <taxon>Dothideomycetidae</taxon>
        <taxon>Mycosphaerellales</taxon>
        <taxon>Mycosphaerellaceae</taxon>
        <taxon>Zasmidium</taxon>
    </lineage>
</organism>
<feature type="compositionally biased region" description="Low complexity" evidence="1">
    <location>
        <begin position="72"/>
        <end position="87"/>
    </location>
</feature>
<gene>
    <name evidence="3" type="ORF">PRZ48_005006</name>
</gene>
<feature type="compositionally biased region" description="Low complexity" evidence="1">
    <location>
        <begin position="48"/>
        <end position="59"/>
    </location>
</feature>
<sequence>MKHQPESALRQPASKRISSPASQRLQSVSDRHPRAPPPIPVKSILRNSTSTLSLPSSIIVTPPQDHDSDKQTSSSGTAATSGTAPPSYKWIPEQQAGDNESSLDSGPVEGEKLAELRKNGGYRRKHKRGGWWRMLLLIIVFCVVVVGLAVGLGVGLTVGRRKHESQINESGSTASGTSGNDTQGSGPQPFPIGQYTMLTALKNVSTGCTSNAETWTCYPRTTYDPSDPSAGGLATFDWILTNTSSIFATMGSGPTADEGVPANISISSTDNPLSIGFNDRPLTYISSASNSSTARLTFSYTMGKSVFPATSLTNNNIGSQCFFNQTVFTGTLYLSAPRNYPTENTNSSSVQSSSTNIQWPYAVEVTQSSPGGEDTPACYEYMNGSNGDRITTGLTAQPASSQCSCNYNNF</sequence>
<feature type="compositionally biased region" description="Polar residues" evidence="1">
    <location>
        <begin position="167"/>
        <end position="186"/>
    </location>
</feature>
<keyword evidence="4" id="KW-1185">Reference proteome</keyword>
<name>A0ABR0ER57_ZASCE</name>
<dbReference type="EMBL" id="JAXOVC010000003">
    <property type="protein sequence ID" value="KAK4504091.1"/>
    <property type="molecule type" value="Genomic_DNA"/>
</dbReference>
<accession>A0ABR0ER57</accession>
<dbReference type="Proteomes" id="UP001305779">
    <property type="component" value="Unassembled WGS sequence"/>
</dbReference>
<evidence type="ECO:0000256" key="2">
    <source>
        <dbReference type="SAM" id="Phobius"/>
    </source>
</evidence>
<keyword evidence="2" id="KW-0472">Membrane</keyword>
<protein>
    <recommendedName>
        <fullName evidence="5">Tat pathway signal sequence</fullName>
    </recommendedName>
</protein>
<feature type="region of interest" description="Disordered" evidence="1">
    <location>
        <begin position="161"/>
        <end position="190"/>
    </location>
</feature>
<evidence type="ECO:0000313" key="4">
    <source>
        <dbReference type="Proteomes" id="UP001305779"/>
    </source>
</evidence>
<keyword evidence="2" id="KW-0812">Transmembrane</keyword>
<proteinExistence type="predicted"/>
<evidence type="ECO:0000313" key="3">
    <source>
        <dbReference type="EMBL" id="KAK4504091.1"/>
    </source>
</evidence>
<evidence type="ECO:0008006" key="5">
    <source>
        <dbReference type="Google" id="ProtNLM"/>
    </source>
</evidence>
<evidence type="ECO:0000256" key="1">
    <source>
        <dbReference type="SAM" id="MobiDB-lite"/>
    </source>
</evidence>
<feature type="region of interest" description="Disordered" evidence="1">
    <location>
        <begin position="1"/>
        <end position="108"/>
    </location>
</feature>
<feature type="compositionally biased region" description="Polar residues" evidence="1">
    <location>
        <begin position="16"/>
        <end position="28"/>
    </location>
</feature>
<feature type="transmembrane region" description="Helical" evidence="2">
    <location>
        <begin position="134"/>
        <end position="158"/>
    </location>
</feature>
<keyword evidence="2" id="KW-1133">Transmembrane helix</keyword>